<protein>
    <recommendedName>
        <fullName evidence="3">F-box domain-containing protein</fullName>
    </recommendedName>
</protein>
<dbReference type="EMBL" id="JAGKQM010000009">
    <property type="protein sequence ID" value="KAH0911770.1"/>
    <property type="molecule type" value="Genomic_DNA"/>
</dbReference>
<dbReference type="Proteomes" id="UP000824890">
    <property type="component" value="Unassembled WGS sequence"/>
</dbReference>
<evidence type="ECO:0000313" key="1">
    <source>
        <dbReference type="EMBL" id="KAH0911770.1"/>
    </source>
</evidence>
<name>A0ABQ8C5N4_BRANA</name>
<evidence type="ECO:0000313" key="2">
    <source>
        <dbReference type="Proteomes" id="UP000824890"/>
    </source>
</evidence>
<accession>A0ABQ8C5N4</accession>
<evidence type="ECO:0008006" key="3">
    <source>
        <dbReference type="Google" id="ProtNLM"/>
    </source>
</evidence>
<reference evidence="1 2" key="1">
    <citation type="submission" date="2021-05" db="EMBL/GenBank/DDBJ databases">
        <title>Genome Assembly of Synthetic Allotetraploid Brassica napus Reveals Homoeologous Exchanges between Subgenomes.</title>
        <authorList>
            <person name="Davis J.T."/>
        </authorList>
    </citation>
    <scope>NUCLEOTIDE SEQUENCE [LARGE SCALE GENOMIC DNA]</scope>
    <source>
        <strain evidence="2">cv. Da-Ae</strain>
        <tissue evidence="1">Seedling</tissue>
    </source>
</reference>
<dbReference type="SUPFAM" id="SSF50998">
    <property type="entry name" value="Quinoprotein alcohol dehydrogenase-like"/>
    <property type="match status" value="1"/>
</dbReference>
<dbReference type="InterPro" id="IPR050796">
    <property type="entry name" value="SCF_F-box_component"/>
</dbReference>
<gene>
    <name evidence="1" type="ORF">HID58_035091</name>
</gene>
<dbReference type="PANTHER" id="PTHR31672">
    <property type="entry name" value="BNACNNG10540D PROTEIN"/>
    <property type="match status" value="1"/>
</dbReference>
<comment type="caution">
    <text evidence="1">The sequence shown here is derived from an EMBL/GenBank/DDBJ whole genome shotgun (WGS) entry which is preliminary data.</text>
</comment>
<keyword evidence="2" id="KW-1185">Reference proteome</keyword>
<organism evidence="1 2">
    <name type="scientific">Brassica napus</name>
    <name type="common">Rape</name>
    <dbReference type="NCBI Taxonomy" id="3708"/>
    <lineage>
        <taxon>Eukaryota</taxon>
        <taxon>Viridiplantae</taxon>
        <taxon>Streptophyta</taxon>
        <taxon>Embryophyta</taxon>
        <taxon>Tracheophyta</taxon>
        <taxon>Spermatophyta</taxon>
        <taxon>Magnoliopsida</taxon>
        <taxon>eudicotyledons</taxon>
        <taxon>Gunneridae</taxon>
        <taxon>Pentapetalae</taxon>
        <taxon>rosids</taxon>
        <taxon>malvids</taxon>
        <taxon>Brassicales</taxon>
        <taxon>Brassicaceae</taxon>
        <taxon>Brassiceae</taxon>
        <taxon>Brassica</taxon>
    </lineage>
</organism>
<dbReference type="InterPro" id="IPR011047">
    <property type="entry name" value="Quinoprotein_ADH-like_sf"/>
</dbReference>
<proteinExistence type="predicted"/>
<dbReference type="PANTHER" id="PTHR31672:SF13">
    <property type="entry name" value="F-BOX PROTEIN CPR30-LIKE"/>
    <property type="match status" value="1"/>
</dbReference>
<sequence>MDGLPGHLLNEVLFKTDLRALAMLCCTNISLQSHIHDPSFVSEYRSQIRSSLLYISSYGSTYLCCHHPHGGSRSLTIIDACHILGYCSGLLLLFINDRLCVTNPLTKKFRFLTSFDPCPRRFVCQDSRNQLGLAVNQIDRTTQNFKNPVYMNGSLHWLRNDGSIIAFNPETEQARLIQADFPRGLTSRALFAPGVNSLTLVSANEEVIYFYALKNILSDPKWVLEKQIQNGVIDKNVVTWYVEAYNGKCVVLRTCYDGVVHVYDLSASKWAVMGSVPIWYDANLNFFLFTPSPYSVVGLDDILARGDRRISSLRSIITLKINLKKMSVEEKKKRGVKVKLHHSENLDASNCFGIDGVVSFVACHMCSSCGTVVAFNLKTEQARLIPVKFPLELSSKTLFAAGDNSITLISATEKVVYFYALTNILSDRRPKWILLKQIHNGVMDKKKLYYWNVLTYNGKCLVLSILACGNRRISSLSSIIALIDGSSSEEVENQLKKRSAEHNFFLPGHLFNKVLFKTDLRALAMFLLHISTYGSPYLVYHHPHGGSRSHKNKNSLMECHIFGCCSGLLLLFIDDRLCVTNPIRKKFRFLTRRDKRKQLGLAVNQLDRTTQNFKVVYIFEMAKTDETINDGSIISFNPETEKARLIKIDFPQGLTSRTLFAPGVNSLTLVSANEEVIYFYALKNILSDSKWVLEKQIQNGVIDKNIWVVMGSVPTWCDANRDFFLFTPSSFSVVGLDEILACGDSLRLIMGLVDGSSSEKGGEATC</sequence>